<keyword evidence="4" id="KW-0547">Nucleotide-binding</keyword>
<reference evidence="4 5" key="1">
    <citation type="submission" date="2018-11" db="EMBL/GenBank/DDBJ databases">
        <title>Aerococcus sp. SJQ22, whole genome shotgun sequence.</title>
        <authorList>
            <person name="Sun L."/>
            <person name="Gao X."/>
            <person name="Chen W."/>
            <person name="Huang K."/>
        </authorList>
    </citation>
    <scope>NUCLEOTIDE SEQUENCE [LARGE SCALE GENOMIC DNA]</scope>
    <source>
        <strain evidence="4 5">SJQ22</strain>
    </source>
</reference>
<comment type="caution">
    <text evidence="4">The sequence shown here is derived from an EMBL/GenBank/DDBJ whole genome shotgun (WGS) entry which is preliminary data.</text>
</comment>
<dbReference type="EMBL" id="RKMG01000002">
    <property type="protein sequence ID" value="RPA65056.1"/>
    <property type="molecule type" value="Genomic_DNA"/>
</dbReference>
<feature type="domain" description="Helicase C-terminal" evidence="3">
    <location>
        <begin position="213"/>
        <end position="378"/>
    </location>
</feature>
<evidence type="ECO:0000259" key="2">
    <source>
        <dbReference type="PROSITE" id="PS51192"/>
    </source>
</evidence>
<dbReference type="AlphaFoldDB" id="A0A3N4GWI8"/>
<dbReference type="OrthoDB" id="9802848at2"/>
<evidence type="ECO:0000259" key="3">
    <source>
        <dbReference type="PROSITE" id="PS51194"/>
    </source>
</evidence>
<sequence length="527" mass="59725">MKLRDYQEESVKRIFQEWDVGHKKTLLVLPTGTGKTIVFSKVAEEAVRQGKRVLILAHRGELLNQAADKIEKSTGLSVSKEKAEETSIGSWTRITVGSVQSMAQAKRLSRFSPDHFDVIIVDEAHHTLSSTYQTVLKHFESANVLGVTATPDRGDMQNLGQLFDSLAYEYTLPKAIKSSYLTPIKALTLPIHLDLKGVKQTAGDFNATQVGHILDPYLEAIADEMVEHARDRKTVVFLPLVKTSQKFTELLNQKGFKAAEVNGNSKDRDEVLKDFDDGKYNVLCNSMLLTEGWDSPAVDCVVVLRPTKVRSLYSQMVGRGTRLYPGKSELLLLDFLWHTDRHELVHPAHLIAEDVEVAKRATEKIEESDEPVNIEEIIEEAAEDVTNEREEALAKQLEKLRTKKKRLVDPIQFEMQIQDKDLQNYVPMFGQELDPPTIEQLNQIEKAGIDQTSIDSKGKADELLKRVNYRNQQDLSTPKQIRQLEQRGYNNVANWKFDQAKVLIDQIAANKWRSIHSKAQAEIYQPS</sequence>
<name>A0A3N4GWI8_9LACT</name>
<dbReference type="GO" id="GO:0004386">
    <property type="term" value="F:helicase activity"/>
    <property type="evidence" value="ECO:0007669"/>
    <property type="project" value="UniProtKB-KW"/>
</dbReference>
<keyword evidence="5" id="KW-1185">Reference proteome</keyword>
<dbReference type="InterPro" id="IPR014001">
    <property type="entry name" value="Helicase_ATP-bd"/>
</dbReference>
<dbReference type="InterPro" id="IPR027417">
    <property type="entry name" value="P-loop_NTPase"/>
</dbReference>
<evidence type="ECO:0000313" key="4">
    <source>
        <dbReference type="EMBL" id="RPA65056.1"/>
    </source>
</evidence>
<feature type="domain" description="Helicase ATP-binding" evidence="2">
    <location>
        <begin position="16"/>
        <end position="169"/>
    </location>
</feature>
<dbReference type="GO" id="GO:0005524">
    <property type="term" value="F:ATP binding"/>
    <property type="evidence" value="ECO:0007669"/>
    <property type="project" value="InterPro"/>
</dbReference>
<dbReference type="CDD" id="cd18032">
    <property type="entry name" value="DEXHc_RE_I_III_res"/>
    <property type="match status" value="1"/>
</dbReference>
<dbReference type="SMART" id="SM00487">
    <property type="entry name" value="DEXDc"/>
    <property type="match status" value="1"/>
</dbReference>
<keyword evidence="4" id="KW-0347">Helicase</keyword>
<dbReference type="InterPro" id="IPR006935">
    <property type="entry name" value="Helicase/UvrB_N"/>
</dbReference>
<dbReference type="GO" id="GO:0003677">
    <property type="term" value="F:DNA binding"/>
    <property type="evidence" value="ECO:0007669"/>
    <property type="project" value="InterPro"/>
</dbReference>
<organism evidence="4 5">
    <name type="scientific">Aerococcus agrisoli</name>
    <dbReference type="NCBI Taxonomy" id="2487350"/>
    <lineage>
        <taxon>Bacteria</taxon>
        <taxon>Bacillati</taxon>
        <taxon>Bacillota</taxon>
        <taxon>Bacilli</taxon>
        <taxon>Lactobacillales</taxon>
        <taxon>Aerococcaceae</taxon>
        <taxon>Aerococcus</taxon>
    </lineage>
</organism>
<dbReference type="PANTHER" id="PTHR47396:SF1">
    <property type="entry name" value="ATP-DEPENDENT HELICASE IRC3-RELATED"/>
    <property type="match status" value="1"/>
</dbReference>
<keyword evidence="4" id="KW-0378">Hydrolase</keyword>
<accession>A0A3N4GWI8</accession>
<dbReference type="Gene3D" id="3.40.50.300">
    <property type="entry name" value="P-loop containing nucleotide triphosphate hydrolases"/>
    <property type="match status" value="2"/>
</dbReference>
<dbReference type="RefSeq" id="WP_123779159.1">
    <property type="nucleotide sequence ID" value="NZ_RKMG01000002.1"/>
</dbReference>
<gene>
    <name evidence="4" type="ORF">EF384_01210</name>
</gene>
<feature type="coiled-coil region" evidence="1">
    <location>
        <begin position="375"/>
        <end position="407"/>
    </location>
</feature>
<dbReference type="Pfam" id="PF00271">
    <property type="entry name" value="Helicase_C"/>
    <property type="match status" value="1"/>
</dbReference>
<dbReference type="PROSITE" id="PS51192">
    <property type="entry name" value="HELICASE_ATP_BIND_1"/>
    <property type="match status" value="1"/>
</dbReference>
<dbReference type="Proteomes" id="UP000273977">
    <property type="component" value="Unassembled WGS sequence"/>
</dbReference>
<dbReference type="GO" id="GO:0005829">
    <property type="term" value="C:cytosol"/>
    <property type="evidence" value="ECO:0007669"/>
    <property type="project" value="TreeGrafter"/>
</dbReference>
<dbReference type="PROSITE" id="PS51194">
    <property type="entry name" value="HELICASE_CTER"/>
    <property type="match status" value="1"/>
</dbReference>
<dbReference type="PANTHER" id="PTHR47396">
    <property type="entry name" value="TYPE I RESTRICTION ENZYME ECOKI R PROTEIN"/>
    <property type="match status" value="1"/>
</dbReference>
<dbReference type="SMART" id="SM00490">
    <property type="entry name" value="HELICc"/>
    <property type="match status" value="1"/>
</dbReference>
<protein>
    <submittedName>
        <fullName evidence="4">DEAD/DEAH box helicase</fullName>
    </submittedName>
</protein>
<proteinExistence type="predicted"/>
<dbReference type="CDD" id="cd18799">
    <property type="entry name" value="SF2_C_EcoAI-like"/>
    <property type="match status" value="1"/>
</dbReference>
<dbReference type="GO" id="GO:0016787">
    <property type="term" value="F:hydrolase activity"/>
    <property type="evidence" value="ECO:0007669"/>
    <property type="project" value="InterPro"/>
</dbReference>
<keyword evidence="1" id="KW-0175">Coiled coil</keyword>
<dbReference type="Pfam" id="PF04851">
    <property type="entry name" value="ResIII"/>
    <property type="match status" value="1"/>
</dbReference>
<keyword evidence="4" id="KW-0067">ATP-binding</keyword>
<dbReference type="InterPro" id="IPR050742">
    <property type="entry name" value="Helicase_Restrict-Modif_Enz"/>
</dbReference>
<evidence type="ECO:0000313" key="5">
    <source>
        <dbReference type="Proteomes" id="UP000273977"/>
    </source>
</evidence>
<dbReference type="InterPro" id="IPR001650">
    <property type="entry name" value="Helicase_C-like"/>
</dbReference>
<dbReference type="SUPFAM" id="SSF52540">
    <property type="entry name" value="P-loop containing nucleoside triphosphate hydrolases"/>
    <property type="match status" value="1"/>
</dbReference>
<evidence type="ECO:0000256" key="1">
    <source>
        <dbReference type="SAM" id="Coils"/>
    </source>
</evidence>